<dbReference type="EMBL" id="LRRQ01000054">
    <property type="protein sequence ID" value="OAM90575.1"/>
    <property type="molecule type" value="Genomic_DNA"/>
</dbReference>
<dbReference type="NCBIfam" id="NF003545">
    <property type="entry name" value="PRK05205.1-1"/>
    <property type="match status" value="1"/>
</dbReference>
<dbReference type="InterPro" id="IPR000836">
    <property type="entry name" value="PRTase_dom"/>
</dbReference>
<dbReference type="Proteomes" id="UP000078486">
    <property type="component" value="Unassembled WGS sequence"/>
</dbReference>
<sequence>MAQRTFVPTDIQSINARDTHAAIERLAHLILQRHPADEKLLFLGIANGGIVLARRLVLHFKHARAGTLDISFHRDDIGRHPIPKEFAPTHIPADVNGARIILVDDVLQSGRTINAALNELFDYGRPERVELAVLIDRGGRLLPIAPDFCALQLITAPDEKIIVHIDPDAPDKDRIAIAPTAPAKKKRAS</sequence>
<dbReference type="InterPro" id="IPR029057">
    <property type="entry name" value="PRTase-like"/>
</dbReference>
<dbReference type="SUPFAM" id="SSF53271">
    <property type="entry name" value="PRTase-like"/>
    <property type="match status" value="1"/>
</dbReference>
<keyword evidence="2" id="KW-0328">Glycosyltransferase</keyword>
<keyword evidence="3" id="KW-1185">Reference proteome</keyword>
<proteinExistence type="predicted"/>
<dbReference type="PANTHER" id="PTHR11608">
    <property type="entry name" value="BIFUNCTIONAL PROTEIN PYRR"/>
    <property type="match status" value="1"/>
</dbReference>
<dbReference type="GO" id="GO:0016757">
    <property type="term" value="F:glycosyltransferase activity"/>
    <property type="evidence" value="ECO:0007669"/>
    <property type="project" value="UniProtKB-KW"/>
</dbReference>
<dbReference type="Gene3D" id="3.40.50.2020">
    <property type="match status" value="1"/>
</dbReference>
<dbReference type="PANTHER" id="PTHR11608:SF0">
    <property type="entry name" value="BIFUNCTIONAL PROTEIN PYRR"/>
    <property type="match status" value="1"/>
</dbReference>
<protein>
    <submittedName>
        <fullName evidence="2">Phosphoribosyltransferase</fullName>
    </submittedName>
</protein>
<comment type="caution">
    <text evidence="2">The sequence shown here is derived from an EMBL/GenBank/DDBJ whole genome shotgun (WGS) entry which is preliminary data.</text>
</comment>
<organism evidence="2 3">
    <name type="scientific">Termitidicoccus mucosus</name>
    <dbReference type="NCBI Taxonomy" id="1184151"/>
    <lineage>
        <taxon>Bacteria</taxon>
        <taxon>Pseudomonadati</taxon>
        <taxon>Verrucomicrobiota</taxon>
        <taxon>Opitutia</taxon>
        <taxon>Opitutales</taxon>
        <taxon>Opitutaceae</taxon>
        <taxon>Termitidicoccus</taxon>
    </lineage>
</organism>
<feature type="domain" description="Phosphoribosyltransferase" evidence="1">
    <location>
        <begin position="18"/>
        <end position="150"/>
    </location>
</feature>
<dbReference type="CDD" id="cd06223">
    <property type="entry name" value="PRTases_typeI"/>
    <property type="match status" value="1"/>
</dbReference>
<dbReference type="Pfam" id="PF00156">
    <property type="entry name" value="Pribosyltran"/>
    <property type="match status" value="1"/>
</dbReference>
<accession>A0A178IMZ9</accession>
<evidence type="ECO:0000259" key="1">
    <source>
        <dbReference type="Pfam" id="PF00156"/>
    </source>
</evidence>
<gene>
    <name evidence="2" type="ORF">AW736_07225</name>
</gene>
<reference evidence="2 3" key="1">
    <citation type="submission" date="2016-01" db="EMBL/GenBank/DDBJ databases">
        <title>High potential of lignocellulose degradation of a new Verrucomicrobia species.</title>
        <authorList>
            <person name="Wang Y."/>
            <person name="Shi Y."/>
            <person name="Qiu Z."/>
            <person name="Liu S."/>
            <person name="Yang H."/>
        </authorList>
    </citation>
    <scope>NUCLEOTIDE SEQUENCE [LARGE SCALE GENOMIC DNA]</scope>
    <source>
        <strain evidence="2 3">TSB47</strain>
    </source>
</reference>
<dbReference type="InterPro" id="IPR050137">
    <property type="entry name" value="PyrR_bifunctional"/>
</dbReference>
<dbReference type="STRING" id="1184151.AW736_07225"/>
<name>A0A178IMZ9_9BACT</name>
<evidence type="ECO:0000313" key="3">
    <source>
        <dbReference type="Proteomes" id="UP000078486"/>
    </source>
</evidence>
<keyword evidence="2" id="KW-0808">Transferase</keyword>
<dbReference type="AlphaFoldDB" id="A0A178IMZ9"/>
<evidence type="ECO:0000313" key="2">
    <source>
        <dbReference type="EMBL" id="OAM90575.1"/>
    </source>
</evidence>
<dbReference type="OrthoDB" id="9802227at2"/>